<evidence type="ECO:0000256" key="2">
    <source>
        <dbReference type="SAM" id="Coils"/>
    </source>
</evidence>
<dbReference type="GO" id="GO:1990281">
    <property type="term" value="C:efflux pump complex"/>
    <property type="evidence" value="ECO:0007669"/>
    <property type="project" value="TreeGrafter"/>
</dbReference>
<accession>A0A1S1U9L3</accession>
<dbReference type="InterPro" id="IPR006143">
    <property type="entry name" value="RND_pump_MFP"/>
</dbReference>
<proteinExistence type="inferred from homology"/>
<dbReference type="PANTHER" id="PTHR30469:SF18">
    <property type="entry name" value="RESISTANCE-NODULATION-CELL DIVISION (RND) EFFLUX MEMBRANE FUSION PROTEIN-RELATED"/>
    <property type="match status" value="1"/>
</dbReference>
<dbReference type="SUPFAM" id="SSF111369">
    <property type="entry name" value="HlyD-like secretion proteins"/>
    <property type="match status" value="1"/>
</dbReference>
<protein>
    <submittedName>
        <fullName evidence="4">Hemolysin secretion protein D</fullName>
    </submittedName>
</protein>
<comment type="similarity">
    <text evidence="1">Belongs to the membrane fusion protein (MFP) (TC 8.A.1) family.</text>
</comment>
<dbReference type="GO" id="GO:0015562">
    <property type="term" value="F:efflux transmembrane transporter activity"/>
    <property type="evidence" value="ECO:0007669"/>
    <property type="project" value="TreeGrafter"/>
</dbReference>
<dbReference type="Gene3D" id="1.10.287.470">
    <property type="entry name" value="Helix hairpin bin"/>
    <property type="match status" value="1"/>
</dbReference>
<evidence type="ECO:0000256" key="1">
    <source>
        <dbReference type="ARBA" id="ARBA00009477"/>
    </source>
</evidence>
<feature type="signal peptide" evidence="3">
    <location>
        <begin position="1"/>
        <end position="25"/>
    </location>
</feature>
<comment type="caution">
    <text evidence="4">The sequence shown here is derived from an EMBL/GenBank/DDBJ whole genome shotgun (WGS) entry which is preliminary data.</text>
</comment>
<reference evidence="4 5" key="1">
    <citation type="submission" date="2015-06" db="EMBL/GenBank/DDBJ databases">
        <title>Draft genome sequencing of a biphenyl-degrading bacterium, Janthinobacterium lividum MEG1.</title>
        <authorList>
            <person name="Shimodaira J."/>
            <person name="Hatta T."/>
        </authorList>
    </citation>
    <scope>NUCLEOTIDE SEQUENCE [LARGE SCALE GENOMIC DNA]</scope>
    <source>
        <strain evidence="4 5">MEG1</strain>
    </source>
</reference>
<dbReference type="NCBIfam" id="TIGR01730">
    <property type="entry name" value="RND_mfp"/>
    <property type="match status" value="1"/>
</dbReference>
<dbReference type="PANTHER" id="PTHR30469">
    <property type="entry name" value="MULTIDRUG RESISTANCE PROTEIN MDTA"/>
    <property type="match status" value="1"/>
</dbReference>
<keyword evidence="2" id="KW-0175">Coiled coil</keyword>
<gene>
    <name evidence="4" type="ORF">AKG95_11790</name>
</gene>
<dbReference type="Proteomes" id="UP000179840">
    <property type="component" value="Unassembled WGS sequence"/>
</dbReference>
<organism evidence="4 5">
    <name type="scientific">Janthinobacterium lividum</name>
    <dbReference type="NCBI Taxonomy" id="29581"/>
    <lineage>
        <taxon>Bacteria</taxon>
        <taxon>Pseudomonadati</taxon>
        <taxon>Pseudomonadota</taxon>
        <taxon>Betaproteobacteria</taxon>
        <taxon>Burkholderiales</taxon>
        <taxon>Oxalobacteraceae</taxon>
        <taxon>Janthinobacterium</taxon>
    </lineage>
</organism>
<dbReference type="Gene3D" id="2.40.50.100">
    <property type="match status" value="1"/>
</dbReference>
<dbReference type="EMBL" id="LFKP01000007">
    <property type="protein sequence ID" value="OHV96976.1"/>
    <property type="molecule type" value="Genomic_DNA"/>
</dbReference>
<dbReference type="Gene3D" id="2.40.30.170">
    <property type="match status" value="1"/>
</dbReference>
<feature type="coiled-coil region" evidence="2">
    <location>
        <begin position="143"/>
        <end position="170"/>
    </location>
</feature>
<evidence type="ECO:0000313" key="5">
    <source>
        <dbReference type="Proteomes" id="UP000179840"/>
    </source>
</evidence>
<evidence type="ECO:0000256" key="3">
    <source>
        <dbReference type="SAM" id="SignalP"/>
    </source>
</evidence>
<feature type="chain" id="PRO_5010280287" evidence="3">
    <location>
        <begin position="26"/>
        <end position="369"/>
    </location>
</feature>
<evidence type="ECO:0000313" key="4">
    <source>
        <dbReference type="EMBL" id="OHV96976.1"/>
    </source>
</evidence>
<dbReference type="PROSITE" id="PS51257">
    <property type="entry name" value="PROKAR_LIPOPROTEIN"/>
    <property type="match status" value="1"/>
</dbReference>
<name>A0A1S1U9L3_9BURK</name>
<dbReference type="AlphaFoldDB" id="A0A1S1U9L3"/>
<dbReference type="RefSeq" id="WP_071077080.1">
    <property type="nucleotide sequence ID" value="NZ_LFKP01000007.1"/>
</dbReference>
<dbReference type="Gene3D" id="2.40.420.20">
    <property type="match status" value="1"/>
</dbReference>
<sequence length="369" mass="38553">MRWRRLASSAVISALPLALSLGLTACGEKAQADPRTAMPLVRAATVQGAESGARSFTGVVAPRVQSELGFRVAGKVQERLVDAGQAVRRGQALMRLDAQDLQLQAQARQDAVTAERARARQTADEEARYRDLRGTGAISASAYDQVRALADAAAAQLKAAEAQADVARNALRYAVLVADADGIVTETLAEPGQVLAAGQPAVRLAHDGRREAAIQLPETLRPALGSTAQATLFGRPGASVPATLRQLSQNADRQTRTFEARYVLDAALSGAPLGATVTVRIAGSADAGDAVRVPLAALHDGGKGPGVWLIQGEPARLAWRPVKVRRLHDDGADVSGQLKSGERIVALGAHLLRDGEQVALQQSGAGARP</sequence>
<keyword evidence="3" id="KW-0732">Signal</keyword>